<dbReference type="HOGENOM" id="CLU_088190_1_0_11"/>
<dbReference type="OrthoDB" id="4410346at2"/>
<organism evidence="2 3">
    <name type="scientific">Corynebacterium marinum DSM 44953</name>
    <dbReference type="NCBI Taxonomy" id="1224162"/>
    <lineage>
        <taxon>Bacteria</taxon>
        <taxon>Bacillati</taxon>
        <taxon>Actinomycetota</taxon>
        <taxon>Actinomycetes</taxon>
        <taxon>Mycobacteriales</taxon>
        <taxon>Corynebacteriaceae</taxon>
        <taxon>Corynebacterium</taxon>
    </lineage>
</organism>
<dbReference type="KEGG" id="cmq:B840_03445"/>
<keyword evidence="3" id="KW-1185">Reference proteome</keyword>
<dbReference type="STRING" id="1224162.B840_03445"/>
<dbReference type="InterPro" id="IPR013974">
    <property type="entry name" value="SAF"/>
</dbReference>
<gene>
    <name evidence="2" type="ORF">B840_03445</name>
</gene>
<dbReference type="CDD" id="cd11614">
    <property type="entry name" value="SAF_CpaB_FlgA_like"/>
    <property type="match status" value="1"/>
</dbReference>
<dbReference type="Proteomes" id="UP000031928">
    <property type="component" value="Chromosome"/>
</dbReference>
<evidence type="ECO:0000259" key="1">
    <source>
        <dbReference type="SMART" id="SM00858"/>
    </source>
</evidence>
<evidence type="ECO:0000313" key="2">
    <source>
        <dbReference type="EMBL" id="AJK68311.1"/>
    </source>
</evidence>
<proteinExistence type="predicted"/>
<dbReference type="EMBL" id="CP007790">
    <property type="protein sequence ID" value="AJK68311.1"/>
    <property type="molecule type" value="Genomic_DNA"/>
</dbReference>
<dbReference type="RefSeq" id="WP_042620974.1">
    <property type="nucleotide sequence ID" value="NZ_CP007790.1"/>
</dbReference>
<dbReference type="SMART" id="SM00858">
    <property type="entry name" value="SAF"/>
    <property type="match status" value="1"/>
</dbReference>
<dbReference type="AlphaFoldDB" id="A0A0B6TUB3"/>
<sequence length="214" mass="22604">MTSFPRRLLLILSTPGWRRTVLVRRALASALLVAAVFLAFRQAVAEDPPAVVFTREIAAGETLSRDDVVVLPVPEHLMPDSAFTDPSEVEGMVIVASAEEGEVATSRRFIGPDLSAAFVGDVTTFLPLRPAEPEIIPLLHHGDTISIVTHHGDAGEPQVIATGGRVILADARETPGTLLIGLGEEDARAVAAASLTAPLAVVLTPNQENTQAMP</sequence>
<name>A0A0B6TUB3_9CORY</name>
<reference evidence="2 3" key="1">
    <citation type="submission" date="2014-05" db="EMBL/GenBank/DDBJ databases">
        <title>Complete genome sequence of Corynebacterium marinum DSM 44953.</title>
        <authorList>
            <person name="Schaffert L."/>
            <person name="Albersmeier A."/>
            <person name="Kalinowski J."/>
            <person name="Ruckert C."/>
        </authorList>
    </citation>
    <scope>NUCLEOTIDE SEQUENCE [LARGE SCALE GENOMIC DNA]</scope>
    <source>
        <strain evidence="2 3">DSM 44953</strain>
    </source>
</reference>
<accession>A0A0B6TUB3</accession>
<dbReference type="Pfam" id="PF08666">
    <property type="entry name" value="SAF"/>
    <property type="match status" value="1"/>
</dbReference>
<feature type="domain" description="SAF" evidence="1">
    <location>
        <begin position="48"/>
        <end position="110"/>
    </location>
</feature>
<protein>
    <recommendedName>
        <fullName evidence="1">SAF domain-containing protein</fullName>
    </recommendedName>
</protein>
<evidence type="ECO:0000313" key="3">
    <source>
        <dbReference type="Proteomes" id="UP000031928"/>
    </source>
</evidence>